<protein>
    <submittedName>
        <fullName evidence="1">Uncharacterized protein</fullName>
    </submittedName>
</protein>
<accession>A0A4P7NMF8</accession>
<evidence type="ECO:0000313" key="2">
    <source>
        <dbReference type="Proteomes" id="UP000294847"/>
    </source>
</evidence>
<gene>
    <name evidence="1" type="ORF">PoMZ_05078</name>
</gene>
<dbReference type="Proteomes" id="UP000294847">
    <property type="component" value="Chromosome 6"/>
</dbReference>
<reference evidence="1 2" key="1">
    <citation type="journal article" date="2019" name="Mol. Biol. Evol.">
        <title>Blast fungal genomes show frequent chromosomal changes, gene gains and losses, and effector gene turnover.</title>
        <authorList>
            <person name="Gomez Luciano L.B."/>
            <person name="Jason Tsai I."/>
            <person name="Chuma I."/>
            <person name="Tosa Y."/>
            <person name="Chen Y.H."/>
            <person name="Li J.Y."/>
            <person name="Li M.Y."/>
            <person name="Jade Lu M.Y."/>
            <person name="Nakayashiki H."/>
            <person name="Li W.H."/>
        </authorList>
    </citation>
    <scope>NUCLEOTIDE SEQUENCE [LARGE SCALE GENOMIC DNA]</scope>
    <source>
        <strain evidence="1">MZ5-1-6</strain>
    </source>
</reference>
<dbReference type="AlphaFoldDB" id="A0A4P7NMF8"/>
<sequence>MIHPRVLRMLVPIMINRGKCAMRSSGLLCKVHRHQNATLLLPRSISVVLNNGRFRALHTPWESLLREKITNIPRKMRFFHIIVAALMATSGLAAPAPDGEVADINTVADGKSKSHAYKSPLWTKRNRLTGLFCSRGLCRHHKA</sequence>
<organism evidence="1 2">
    <name type="scientific">Pyricularia oryzae</name>
    <name type="common">Rice blast fungus</name>
    <name type="synonym">Magnaporthe oryzae</name>
    <dbReference type="NCBI Taxonomy" id="318829"/>
    <lineage>
        <taxon>Eukaryota</taxon>
        <taxon>Fungi</taxon>
        <taxon>Dikarya</taxon>
        <taxon>Ascomycota</taxon>
        <taxon>Pezizomycotina</taxon>
        <taxon>Sordariomycetes</taxon>
        <taxon>Sordariomycetidae</taxon>
        <taxon>Magnaporthales</taxon>
        <taxon>Pyriculariaceae</taxon>
        <taxon>Pyricularia</taxon>
    </lineage>
</organism>
<evidence type="ECO:0000313" key="1">
    <source>
        <dbReference type="EMBL" id="QBZ63397.1"/>
    </source>
</evidence>
<proteinExistence type="predicted"/>
<dbReference type="EMBL" id="CP034209">
    <property type="protein sequence ID" value="QBZ63397.1"/>
    <property type="molecule type" value="Genomic_DNA"/>
</dbReference>
<name>A0A4P7NMF8_PYROR</name>